<dbReference type="Pfam" id="PF01663">
    <property type="entry name" value="Phosphodiest"/>
    <property type="match status" value="3"/>
</dbReference>
<feature type="domain" description="DNA/RNA non-specific endonuclease/pyrophosphatase/phosphodiesterase" evidence="4">
    <location>
        <begin position="1666"/>
        <end position="1868"/>
    </location>
</feature>
<dbReference type="SUPFAM" id="SSF53649">
    <property type="entry name" value="Alkaline phosphatase-like"/>
    <property type="match status" value="3"/>
</dbReference>
<evidence type="ECO:0000256" key="2">
    <source>
        <dbReference type="ARBA" id="ARBA00023180"/>
    </source>
</evidence>
<name>A0ABD0K5R0_9CAEN</name>
<dbReference type="PANTHER" id="PTHR10151:SF114">
    <property type="entry name" value="ECTONUCLEOTIDE PYROPHOSPHATASE_PHOSPHODIESTERASE C27A7.3"/>
    <property type="match status" value="1"/>
</dbReference>
<gene>
    <name evidence="5" type="ORF">BaRGS_00026518</name>
</gene>
<evidence type="ECO:0000313" key="5">
    <source>
        <dbReference type="EMBL" id="KAK7482275.1"/>
    </source>
</evidence>
<dbReference type="GO" id="GO:0016787">
    <property type="term" value="F:hydrolase activity"/>
    <property type="evidence" value="ECO:0007669"/>
    <property type="project" value="UniProtKB-KW"/>
</dbReference>
<dbReference type="InterPro" id="IPR044925">
    <property type="entry name" value="His-Me_finger_sf"/>
</dbReference>
<dbReference type="InterPro" id="IPR002591">
    <property type="entry name" value="Phosphodiest/P_Trfase"/>
</dbReference>
<evidence type="ECO:0008006" key="7">
    <source>
        <dbReference type="Google" id="ProtNLM"/>
    </source>
</evidence>
<sequence length="1883" mass="209523">MLETLRMVDGIIGDLMTGLQNRNLYDSTNLILVSDHGMSSRSCDRVVKLSDYFSTEEIYQMYVYTSASGRISNKYTYSKGNYTVLDTPHISTEEILGKLEGRSSQMAIYRKSQLPKRLHYANNIRIDDIVVKMNDQWVFSRFQAGGSGCSGGTHGWDAQYPSMGGLFVAHGPAFQEGLEVEPFENIEIYSLLTDLLNITGSSNNGTRGSLHHILKNPPVLEREEQTAPSHQAVSISVSQFQAHCNCSLPQEQKRSLLFSPQPSTILQPVTPADLSAVILAYDDHVSAYSPRLHMPAWTSFTVLREDDILQDGESCTVPDSNLPGSEGSLHSRYTNASLGVVSAPLFSTANSECGNITFSSAAVPMQDNLRNDLWVSVWQYVRQAYANTTRPIAVTVGPIFDYNSDGLADSISNISRFVDADSSIPLPSHYFLVLARCRSDVEDFSCGDNLDVLSFILPNDQPINGHSQGRRLHENVARVRDVELLTGLNFFLSADPARNAWLRTRVPLSLWTAAGFISDLTSTSVSYTTTPKPTPPATMEPIPTKPGSWKDQACPGEQSAQCNSSYKPVLLISLDGFRADYLVKYNKTPAIERLTQCGVHAPYMRSVYPTKTFPNHYTIVTGLYPESHGIIDNNMYDFTINRKFSMSSSESNNPDWWGGEPIWRTVQKQGKKSATYFWPGSGVKIQGRYPDIYRPYSDDDPFPKRVNTVLQWLRLPADQRPDFLTLYFNEPDHTGHVVGPDSPQIGEKLAEVDSMIDRLMMGLYYLDMQHCVNIIIIADHGMSGLSCDRQIVLSADISPEDMDNVYVYEGPVGRISTKYRYGRNNNVPINPPVVDTRTLEERLECSSPHMRVYTKNMLPLRHHYTNNDRIDDILLDADDGWTISRKGSSEQYCSGGNHGYDNLYASMHALFVAHGPAFKSGVMVDPFENIELYNLFADLVGVTPAPNNGTVGSLYHLLVAPPNTTSAVPSASPSCSKSTLSTAESVQQNVCQCSTTAVKAGSEWTSLLGDPVPNSEGPALCRTVKWTDHAVGYDKHMKAPAWVAFAVKDVMNVSSAGPETLCVARDPWLANNSLILDSSLLDGTEYQPVNLLLGADEPCNAAMASEVVPMLSEFKNGVWKDLQHLLVDYNSRYGDLSVTVGPVYDYSSTSKWQGLTNNTRLIQNTFPIPTHFFIMIGRCANQTSSLPCWDSLDLLSFLIPHRRSPSNCQNLRQLLRQNVARVRDVEIATGLRFFSDLPIDQAARLRTYLPTQLWEDALVTIPPPKPGHWLNQSCPQPDHADNQCPSDYRPVLLVSLDGFKPQYLNRGFSPVIDRLVACGVHSPAMRSVYPTKTFPNHYTIVTGLYPESHGIVDNTMYDPDIGERFSISSDNKSDPRWWGGEPVSLGLAFVSRLTVIWITAHKQNVTSASFFWVGSDIQIDGSTPDLFKYYAGGVPFSIRVETVVQWMKLPADKRPDLMLLYFDEPDHQAHTSGPFTPEVDAQVQRVDTIMGQLMDSLYQNDLLHCVNLILVSDHGFAPMSCDQVVELRDYFNQTEEDSSLYYYLGPFGRIANTYRRNKDYSFTNFGNNPPCLLGIEPAPNNGTEGSLDHLLWKTFNHSRQPVSQYSINNKPVSSSAPCNCSQASESTLDSAVQVLSSQNITSIKQSALPFGEPLLMTEATGMKLLYQPRHVTAFSDDLKLPLWVSATVDKSMLTNTPVDFNCPVSDPRLSNGSQCRTLLQSIGFDFGDTAVFLSSMIPMKDNFKREVWGSLQDFIVEWAKNYQDLNIISGPAFDTNSDGLADTTAEISRSNASVPTHVFLTVSRCNDTSVPVSRCSKIQTLSFILPQEDSSHKYNCQSVEEYLVDNEARVRDVELITGLQFFPGLPFTQAVAMRTYLPSGLWS</sequence>
<keyword evidence="2" id="KW-0325">Glycoprotein</keyword>
<dbReference type="Proteomes" id="UP001519460">
    <property type="component" value="Unassembled WGS sequence"/>
</dbReference>
<dbReference type="EMBL" id="JACVVK020000248">
    <property type="protein sequence ID" value="KAK7482275.1"/>
    <property type="molecule type" value="Genomic_DNA"/>
</dbReference>
<evidence type="ECO:0000259" key="3">
    <source>
        <dbReference type="SMART" id="SM00477"/>
    </source>
</evidence>
<evidence type="ECO:0000259" key="4">
    <source>
        <dbReference type="SMART" id="SM00892"/>
    </source>
</evidence>
<dbReference type="Gene3D" id="3.40.570.10">
    <property type="entry name" value="Extracellular Endonuclease, subunit A"/>
    <property type="match status" value="3"/>
</dbReference>
<dbReference type="InterPro" id="IPR020821">
    <property type="entry name" value="ENPP1-3/EXOG-like_nuc-like"/>
</dbReference>
<dbReference type="SUPFAM" id="SSF54060">
    <property type="entry name" value="His-Me finger endonucleases"/>
    <property type="match status" value="3"/>
</dbReference>
<feature type="domain" description="DNA/RNA non-specific endonuclease/pyrophosphatase/phosphodiesterase" evidence="4">
    <location>
        <begin position="1025"/>
        <end position="1240"/>
    </location>
</feature>
<feature type="domain" description="ENPP1-3/EXOG-like endonuclease/phosphodiesterase" evidence="3">
    <location>
        <begin position="281"/>
        <end position="497"/>
    </location>
</feature>
<dbReference type="InterPro" id="IPR044929">
    <property type="entry name" value="DNA/RNA_non-sp_Endonuclease_sf"/>
</dbReference>
<evidence type="ECO:0000313" key="6">
    <source>
        <dbReference type="Proteomes" id="UP001519460"/>
    </source>
</evidence>
<dbReference type="InterPro" id="IPR017850">
    <property type="entry name" value="Alkaline_phosphatase_core_sf"/>
</dbReference>
<dbReference type="Pfam" id="PF01223">
    <property type="entry name" value="Endonuclease_NS"/>
    <property type="match status" value="2"/>
</dbReference>
<dbReference type="CDD" id="cd16018">
    <property type="entry name" value="Enpp"/>
    <property type="match status" value="2"/>
</dbReference>
<evidence type="ECO:0000256" key="1">
    <source>
        <dbReference type="ARBA" id="ARBA00022801"/>
    </source>
</evidence>
<comment type="caution">
    <text evidence="5">The sequence shown here is derived from an EMBL/GenBank/DDBJ whole genome shotgun (WGS) entry which is preliminary data.</text>
</comment>
<dbReference type="PANTHER" id="PTHR10151">
    <property type="entry name" value="ECTONUCLEOTIDE PYROPHOSPHATASE/PHOSPHODIESTERASE"/>
    <property type="match status" value="1"/>
</dbReference>
<organism evidence="5 6">
    <name type="scientific">Batillaria attramentaria</name>
    <dbReference type="NCBI Taxonomy" id="370345"/>
    <lineage>
        <taxon>Eukaryota</taxon>
        <taxon>Metazoa</taxon>
        <taxon>Spiralia</taxon>
        <taxon>Lophotrochozoa</taxon>
        <taxon>Mollusca</taxon>
        <taxon>Gastropoda</taxon>
        <taxon>Caenogastropoda</taxon>
        <taxon>Sorbeoconcha</taxon>
        <taxon>Cerithioidea</taxon>
        <taxon>Batillariidae</taxon>
        <taxon>Batillaria</taxon>
    </lineage>
</organism>
<dbReference type="InterPro" id="IPR001604">
    <property type="entry name" value="Endo_G_ENPP1-like_dom"/>
</dbReference>
<reference evidence="5 6" key="1">
    <citation type="journal article" date="2023" name="Sci. Data">
        <title>Genome assembly of the Korean intertidal mud-creeper Batillaria attramentaria.</title>
        <authorList>
            <person name="Patra A.K."/>
            <person name="Ho P.T."/>
            <person name="Jun S."/>
            <person name="Lee S.J."/>
            <person name="Kim Y."/>
            <person name="Won Y.J."/>
        </authorList>
    </citation>
    <scope>NUCLEOTIDE SEQUENCE [LARGE SCALE GENOMIC DNA]</scope>
    <source>
        <strain evidence="5">Wonlab-2016</strain>
    </source>
</reference>
<feature type="domain" description="ENPP1-3/EXOG-like endonuclease/phosphodiesterase" evidence="3">
    <location>
        <begin position="1667"/>
        <end position="1868"/>
    </location>
</feature>
<keyword evidence="1" id="KW-0378">Hydrolase</keyword>
<dbReference type="SMART" id="SM00477">
    <property type="entry name" value="NUC"/>
    <property type="match status" value="2"/>
</dbReference>
<proteinExistence type="predicted"/>
<keyword evidence="6" id="KW-1185">Reference proteome</keyword>
<dbReference type="SMART" id="SM00892">
    <property type="entry name" value="Endonuclease_NS"/>
    <property type="match status" value="3"/>
</dbReference>
<feature type="domain" description="DNA/RNA non-specific endonuclease/pyrophosphatase/phosphodiesterase" evidence="4">
    <location>
        <begin position="280"/>
        <end position="497"/>
    </location>
</feature>
<accession>A0ABD0K5R0</accession>
<dbReference type="Gene3D" id="3.40.720.10">
    <property type="entry name" value="Alkaline Phosphatase, subunit A"/>
    <property type="match status" value="3"/>
</dbReference>
<protein>
    <recommendedName>
        <fullName evidence="7">Ectonucleotide pyrophosphatase/phosphodiesterase family member 3</fullName>
    </recommendedName>
</protein>